<reference evidence="3" key="3">
    <citation type="submission" date="2025-08" db="UniProtKB">
        <authorList>
            <consortium name="Ensembl"/>
        </authorList>
    </citation>
    <scope>IDENTIFICATION</scope>
    <source>
        <strain evidence="3">HNI</strain>
    </source>
</reference>
<accession>A0A3P9LRX3</accession>
<keyword evidence="1" id="KW-0812">Transmembrane</keyword>
<organism evidence="3 4">
    <name type="scientific">Oryzias latipes</name>
    <name type="common">Japanese rice fish</name>
    <name type="synonym">Japanese killifish</name>
    <dbReference type="NCBI Taxonomy" id="8090"/>
    <lineage>
        <taxon>Eukaryota</taxon>
        <taxon>Metazoa</taxon>
        <taxon>Chordata</taxon>
        <taxon>Craniata</taxon>
        <taxon>Vertebrata</taxon>
        <taxon>Euteleostomi</taxon>
        <taxon>Actinopterygii</taxon>
        <taxon>Neopterygii</taxon>
        <taxon>Teleostei</taxon>
        <taxon>Neoteleostei</taxon>
        <taxon>Acanthomorphata</taxon>
        <taxon>Ovalentaria</taxon>
        <taxon>Atherinomorphae</taxon>
        <taxon>Beloniformes</taxon>
        <taxon>Adrianichthyidae</taxon>
        <taxon>Oryziinae</taxon>
        <taxon>Oryzias</taxon>
    </lineage>
</organism>
<feature type="signal peptide" evidence="2">
    <location>
        <begin position="1"/>
        <end position="21"/>
    </location>
</feature>
<evidence type="ECO:0000256" key="1">
    <source>
        <dbReference type="SAM" id="Phobius"/>
    </source>
</evidence>
<feature type="chain" id="PRO_5017988497" evidence="2">
    <location>
        <begin position="22"/>
        <end position="84"/>
    </location>
</feature>
<feature type="transmembrane region" description="Helical" evidence="1">
    <location>
        <begin position="63"/>
        <end position="82"/>
    </location>
</feature>
<dbReference type="Ensembl" id="ENSORLT00020009873.1">
    <property type="protein sequence ID" value="ENSORLP00020023318.1"/>
    <property type="gene ID" value="ENSORLG00020004078.1"/>
</dbReference>
<evidence type="ECO:0000256" key="2">
    <source>
        <dbReference type="SAM" id="SignalP"/>
    </source>
</evidence>
<protein>
    <submittedName>
        <fullName evidence="3">Uncharacterized protein</fullName>
    </submittedName>
</protein>
<reference evidence="3 4" key="2">
    <citation type="submission" date="2017-04" db="EMBL/GenBank/DDBJ databases">
        <title>CpG methylation of centromeres and impact of large insertions on vertebrate speciation.</title>
        <authorList>
            <person name="Ichikawa K."/>
            <person name="Yoshimura J."/>
            <person name="Morishita S."/>
        </authorList>
    </citation>
    <scope>NUCLEOTIDE SEQUENCE</scope>
    <source>
        <strain evidence="3 4">HNI</strain>
    </source>
</reference>
<keyword evidence="2" id="KW-0732">Signal</keyword>
<keyword evidence="1" id="KW-1133">Transmembrane helix</keyword>
<reference key="1">
    <citation type="journal article" date="2007" name="Nature">
        <title>The medaka draft genome and insights into vertebrate genome evolution.</title>
        <authorList>
            <person name="Kasahara M."/>
            <person name="Naruse K."/>
            <person name="Sasaki S."/>
            <person name="Nakatani Y."/>
            <person name="Qu W."/>
            <person name="Ahsan B."/>
            <person name="Yamada T."/>
            <person name="Nagayasu Y."/>
            <person name="Doi K."/>
            <person name="Kasai Y."/>
            <person name="Jindo T."/>
            <person name="Kobayashi D."/>
            <person name="Shimada A."/>
            <person name="Toyoda A."/>
            <person name="Kuroki Y."/>
            <person name="Fujiyama A."/>
            <person name="Sasaki T."/>
            <person name="Shimizu A."/>
            <person name="Asakawa S."/>
            <person name="Shimizu N."/>
            <person name="Hashimoto S."/>
            <person name="Yang J."/>
            <person name="Lee Y."/>
            <person name="Matsushima K."/>
            <person name="Sugano S."/>
            <person name="Sakaizumi M."/>
            <person name="Narita T."/>
            <person name="Ohishi K."/>
            <person name="Haga S."/>
            <person name="Ohta F."/>
            <person name="Nomoto H."/>
            <person name="Nogata K."/>
            <person name="Morishita T."/>
            <person name="Endo T."/>
            <person name="Shin-I T."/>
            <person name="Takeda H."/>
            <person name="Morishita S."/>
            <person name="Kohara Y."/>
        </authorList>
    </citation>
    <scope>NUCLEOTIDE SEQUENCE [LARGE SCALE GENOMIC DNA]</scope>
    <source>
        <strain>Hd-rR</strain>
    </source>
</reference>
<evidence type="ECO:0000313" key="3">
    <source>
        <dbReference type="Ensembl" id="ENSORLP00020023318.1"/>
    </source>
</evidence>
<evidence type="ECO:0000313" key="4">
    <source>
        <dbReference type="Proteomes" id="UP000265180"/>
    </source>
</evidence>
<dbReference type="Proteomes" id="UP000265180">
    <property type="component" value="Chromosome 22"/>
</dbReference>
<reference evidence="3" key="4">
    <citation type="submission" date="2025-09" db="UniProtKB">
        <authorList>
            <consortium name="Ensembl"/>
        </authorList>
    </citation>
    <scope>IDENTIFICATION</scope>
    <source>
        <strain evidence="3">HNI</strain>
    </source>
</reference>
<keyword evidence="1" id="KW-0472">Membrane</keyword>
<sequence length="84" mass="9315">VGGKWVAVWRFRLHFVTVLQTRTLSPRHHVDVDEGLEHCTTLCTAVKGAYFIAQRCVRSDKPAFHHAVVALSAVIFVVGFAVKG</sequence>
<name>A0A3P9LRX3_ORYLA</name>
<dbReference type="AlphaFoldDB" id="A0A3P9LRX3"/>
<proteinExistence type="predicted"/>